<organism evidence="1 4">
    <name type="scientific">Methylomonas koyamae</name>
    <dbReference type="NCBI Taxonomy" id="702114"/>
    <lineage>
        <taxon>Bacteria</taxon>
        <taxon>Pseudomonadati</taxon>
        <taxon>Pseudomonadota</taxon>
        <taxon>Gammaproteobacteria</taxon>
        <taxon>Methylococcales</taxon>
        <taxon>Methylococcaceae</taxon>
        <taxon>Methylomonas</taxon>
    </lineage>
</organism>
<dbReference type="Gene3D" id="3.30.70.330">
    <property type="match status" value="1"/>
</dbReference>
<comment type="caution">
    <text evidence="1">The sequence shown here is derived from an EMBL/GenBank/DDBJ whole genome shotgun (WGS) entry which is preliminary data.</text>
</comment>
<dbReference type="EMBL" id="LUUL01000063">
    <property type="protein sequence ID" value="OAI27473.1"/>
    <property type="molecule type" value="Genomic_DNA"/>
</dbReference>
<dbReference type="CDD" id="cd00590">
    <property type="entry name" value="RRM_SF"/>
    <property type="match status" value="1"/>
</dbReference>
<evidence type="ECO:0000313" key="2">
    <source>
        <dbReference type="EMBL" id="OAI27473.1"/>
    </source>
</evidence>
<evidence type="ECO:0000313" key="4">
    <source>
        <dbReference type="Proteomes" id="UP000077857"/>
    </source>
</evidence>
<dbReference type="InterPro" id="IPR012677">
    <property type="entry name" value="Nucleotide-bd_a/b_plait_sf"/>
</dbReference>
<dbReference type="EMBL" id="LUUJ01000080">
    <property type="protein sequence ID" value="OAI15685.1"/>
    <property type="molecule type" value="Genomic_DNA"/>
</dbReference>
<dbReference type="AlphaFoldDB" id="A0A177PDD0"/>
<reference evidence="2 3" key="1">
    <citation type="submission" date="2016-03" db="EMBL/GenBank/DDBJ databases">
        <authorList>
            <person name="Heylen K."/>
            <person name="De Vos P."/>
            <person name="Vekeman B."/>
        </authorList>
    </citation>
    <scope>NUCLEOTIDE SEQUENCE [LARGE SCALE GENOMIC DNA]</scope>
    <source>
        <strain evidence="2 3">R-49807</strain>
    </source>
</reference>
<accession>A0A177PDD0</accession>
<sequence length="154" mass="17942">MILIVKNIPSASQEDELADFVAPALRFCFWLPFKIGHILKTDIFCLKNPKTNGLAFHGRVFIDDDKAGRQAIKKLHGKRFNNKVVEVREYFIRSGKNDRRAGQQLVTVEILEQRKGDRRCHVKHSNQVQPYANVFDARNVYQVSRRARNELYDE</sequence>
<dbReference type="Proteomes" id="UP000077734">
    <property type="component" value="Unassembled WGS sequence"/>
</dbReference>
<protein>
    <recommendedName>
        <fullName evidence="5">RRM domain-containing protein</fullName>
    </recommendedName>
</protein>
<evidence type="ECO:0000313" key="1">
    <source>
        <dbReference type="EMBL" id="OAI15685.1"/>
    </source>
</evidence>
<dbReference type="InterPro" id="IPR035979">
    <property type="entry name" value="RBD_domain_sf"/>
</dbReference>
<dbReference type="SUPFAM" id="SSF54928">
    <property type="entry name" value="RNA-binding domain, RBD"/>
    <property type="match status" value="1"/>
</dbReference>
<gene>
    <name evidence="2" type="ORF">A1356_09020</name>
    <name evidence="1" type="ORF">A1507_12705</name>
</gene>
<dbReference type="KEGG" id="mko:MKLM6_0317"/>
<dbReference type="RefSeq" id="WP_054761482.1">
    <property type="nucleotide sequence ID" value="NZ_AP019777.1"/>
</dbReference>
<dbReference type="Proteomes" id="UP000077857">
    <property type="component" value="Unassembled WGS sequence"/>
</dbReference>
<name>A0A177PDD0_9GAMM</name>
<evidence type="ECO:0000313" key="3">
    <source>
        <dbReference type="Proteomes" id="UP000077734"/>
    </source>
</evidence>
<dbReference type="OrthoDB" id="5571680at2"/>
<proteinExistence type="predicted"/>
<keyword evidence="3" id="KW-1185">Reference proteome</keyword>
<reference evidence="1 4" key="2">
    <citation type="submission" date="2016-03" db="EMBL/GenBank/DDBJ databases">
        <authorList>
            <person name="Ploux O."/>
        </authorList>
    </citation>
    <scope>NUCLEOTIDE SEQUENCE [LARGE SCALE GENOMIC DNA]</scope>
    <source>
        <strain evidence="1 4">R-45378</strain>
    </source>
</reference>
<dbReference type="GO" id="GO:0003676">
    <property type="term" value="F:nucleic acid binding"/>
    <property type="evidence" value="ECO:0007669"/>
    <property type="project" value="InterPro"/>
</dbReference>
<evidence type="ECO:0008006" key="5">
    <source>
        <dbReference type="Google" id="ProtNLM"/>
    </source>
</evidence>